<keyword evidence="12" id="KW-0418">Kinase</keyword>
<feature type="domain" description="Protein kinase" evidence="18">
    <location>
        <begin position="82"/>
        <end position="361"/>
    </location>
</feature>
<evidence type="ECO:0000313" key="19">
    <source>
        <dbReference type="EMBL" id="KAJ8530334.1"/>
    </source>
</evidence>
<evidence type="ECO:0000313" key="20">
    <source>
        <dbReference type="Proteomes" id="UP001152561"/>
    </source>
</evidence>
<dbReference type="EC" id="2.7.11.1" evidence="5"/>
<sequence>MGVCLSCATNKQSSATTGQFSSARISQTTSNTTSSTVSNVSGNSQFSAASGVDEVYPTGQILPHPNLRVFSFIELKTATRNFRSDTVLGEGGFGKVYKGWLDERSGSGTVIAVKKLNSESLQGLEEWQCEVNFLGTLSHPNLVKLLGYCWEDKELLLVYEFMQKGSLENHLFGRGSAVQPLPWIIRLQIVIGAARGLAFLHASEKQVIYRDFKASNILLNGSYNAKISDFGLAKLGPSASQSHVTTRVMGTYGYAAPEYVQTGHLYVKSDVYGFGVVLVEMLTGLRALDTNRPSNQHNLVEWIKPHLSDRRKLKDKMDSRLEGKYPSRAAVQIAQLALSCLGPEPKMRPAMKEVVEKLEQIEAANERPKEPRITSRHQTAYRYGQQPSHHRSPLHPRHDLAAKTVPRPLHCLPLLLTTDFFLRRYEEREFLNKEKLEDPSLFHYAIFSDNVLATSVVVNSTILHAKEPEKHVFHKVTDKLNFPAMKMWFLVNPPAGATIHVENVDDFTWLNSSYCPVLRQLESARMIEYYFKAHQSNSLTSGTDNLKYRNPKYLSMLNHLRFYLPEVYPKLEKILFLDDDIVVQKDLTPLWSVNLQGMVNGAVETCKESFHRFDKYLNFSNPKISENFDPNACGWAFGMNVFDLKEWRRRNITGIYHHWQEMNEDRTLWKLGTLPPGLITFYNLTYPLDRSWHVLGLGYDPALNKTAIQNGAVVHYNGNYKPWLDLAIAKYKSYWSRYVMLNNSYLQLCNIKRAAASSRRGLCFFTQAWAAGFEPNISTLVLVIQTCRNLRAFEVGQTIHGSTILAGYSSLTSLQNSLLNFYVEFGMQLAHNLFDEMPDRDIISWSVMVAGYAQSEEETMVALECFLRMIDFGITPDGQSAVSVLKACSKLRAIRMGQSIHGFVISRGLDYDLFLQNSLIDLYSKCNDIDSSLRVFWEIPEKNVVSWNSLLSGLVQNEKHSEALTLFDSMRKAGVESDEVTLVNLLQLCKSFLDPYKCKLIHSRILRRGFDLNELVTNSLIDAYASCNLITYAWSQFSNIKSPDAVTWSTMIAGFTSCGMPDEAIGVFREMSHTTERPNAITMLNLLEACSLSADLKRSRNYENYEFGASVLPQVLEVEPSSSAGYLLASNMYASGHSWVDATKMRMLAKEEGVKVIAGYSLVYVNSKACRFLAGDKHHSLTDELQFAIQQLHSCMKMDLTG</sequence>
<dbReference type="FunFam" id="1.10.510.10:FF:000032">
    <property type="entry name" value="Serine/threonine-protein kinase PBS1"/>
    <property type="match status" value="1"/>
</dbReference>
<keyword evidence="8" id="KW-0328">Glycosyltransferase</keyword>
<dbReference type="FunFam" id="1.25.40.10:FF:000344">
    <property type="entry name" value="Pentatricopeptide repeat-containing protein"/>
    <property type="match status" value="1"/>
</dbReference>
<dbReference type="PANTHER" id="PTHR32116:SF76">
    <property type="entry name" value="GALACTURONOSYLTRANSFERASE 3-RELATED"/>
    <property type="match status" value="1"/>
</dbReference>
<dbReference type="InterPro" id="IPR029993">
    <property type="entry name" value="GAUT"/>
</dbReference>
<dbReference type="PROSITE" id="PS00108">
    <property type="entry name" value="PROTEIN_KINASE_ST"/>
    <property type="match status" value="1"/>
</dbReference>
<dbReference type="CDD" id="cd06429">
    <property type="entry name" value="GT8_like_1"/>
    <property type="match status" value="1"/>
</dbReference>
<dbReference type="InterPro" id="IPR002885">
    <property type="entry name" value="PPR_rpt"/>
</dbReference>
<evidence type="ECO:0000256" key="8">
    <source>
        <dbReference type="ARBA" id="ARBA00022676"/>
    </source>
</evidence>
<keyword evidence="7" id="KW-0723">Serine/threonine-protein kinase</keyword>
<reference evidence="20" key="1">
    <citation type="journal article" date="2023" name="Proc. Natl. Acad. Sci. U.S.A.">
        <title>Genomic and structural basis for evolution of tropane alkaloid biosynthesis.</title>
        <authorList>
            <person name="Wanga Y.-J."/>
            <person name="Taina T."/>
            <person name="Yua J.-Y."/>
            <person name="Lia J."/>
            <person name="Xua B."/>
            <person name="Chenc J."/>
            <person name="D'Auriad J.C."/>
            <person name="Huanga J.-P."/>
            <person name="Huanga S.-X."/>
        </authorList>
    </citation>
    <scope>NUCLEOTIDE SEQUENCE [LARGE SCALE GENOMIC DNA]</scope>
    <source>
        <strain evidence="20">cv. KIB-2019</strain>
    </source>
</reference>
<evidence type="ECO:0000256" key="7">
    <source>
        <dbReference type="ARBA" id="ARBA00022527"/>
    </source>
</evidence>
<keyword evidence="6" id="KW-1003">Cell membrane</keyword>
<evidence type="ECO:0000256" key="13">
    <source>
        <dbReference type="ARBA" id="ARBA00022840"/>
    </source>
</evidence>
<keyword evidence="9" id="KW-0808">Transferase</keyword>
<dbReference type="GO" id="GO:0004674">
    <property type="term" value="F:protein serine/threonine kinase activity"/>
    <property type="evidence" value="ECO:0007669"/>
    <property type="project" value="UniProtKB-KW"/>
</dbReference>
<comment type="pathway">
    <text evidence="2">Glycan metabolism; pectin biosynthesis.</text>
</comment>
<dbReference type="InterPro" id="IPR001245">
    <property type="entry name" value="Ser-Thr/Tyr_kinase_cat_dom"/>
</dbReference>
<dbReference type="NCBIfam" id="TIGR00756">
    <property type="entry name" value="PPR"/>
    <property type="match status" value="2"/>
</dbReference>
<dbReference type="GO" id="GO:0005524">
    <property type="term" value="F:ATP binding"/>
    <property type="evidence" value="ECO:0007669"/>
    <property type="project" value="UniProtKB-UniRule"/>
</dbReference>
<dbReference type="Gene3D" id="3.30.200.20">
    <property type="entry name" value="Phosphorylase Kinase, domain 1"/>
    <property type="match status" value="1"/>
</dbReference>
<dbReference type="GO" id="GO:0047262">
    <property type="term" value="F:polygalacturonate 4-alpha-galacturonosyltransferase activity"/>
    <property type="evidence" value="ECO:0007669"/>
    <property type="project" value="InterPro"/>
</dbReference>
<evidence type="ECO:0000256" key="4">
    <source>
        <dbReference type="ARBA" id="ARBA00008684"/>
    </source>
</evidence>
<protein>
    <recommendedName>
        <fullName evidence="5">non-specific serine/threonine protein kinase</fullName>
        <ecNumber evidence="5">2.7.11.1</ecNumber>
    </recommendedName>
</protein>
<evidence type="ECO:0000256" key="5">
    <source>
        <dbReference type="ARBA" id="ARBA00012513"/>
    </source>
</evidence>
<dbReference type="Pfam" id="PF13041">
    <property type="entry name" value="PPR_2"/>
    <property type="match status" value="2"/>
</dbReference>
<organism evidence="19 20">
    <name type="scientific">Anisodus acutangulus</name>
    <dbReference type="NCBI Taxonomy" id="402998"/>
    <lineage>
        <taxon>Eukaryota</taxon>
        <taxon>Viridiplantae</taxon>
        <taxon>Streptophyta</taxon>
        <taxon>Embryophyta</taxon>
        <taxon>Tracheophyta</taxon>
        <taxon>Spermatophyta</taxon>
        <taxon>Magnoliopsida</taxon>
        <taxon>eudicotyledons</taxon>
        <taxon>Gunneridae</taxon>
        <taxon>Pentapetalae</taxon>
        <taxon>asterids</taxon>
        <taxon>lamiids</taxon>
        <taxon>Solanales</taxon>
        <taxon>Solanaceae</taxon>
        <taxon>Solanoideae</taxon>
        <taxon>Hyoscyameae</taxon>
        <taxon>Anisodus</taxon>
    </lineage>
</organism>
<evidence type="ECO:0000256" key="3">
    <source>
        <dbReference type="ARBA" id="ARBA00006351"/>
    </source>
</evidence>
<feature type="repeat" description="PPR" evidence="16">
    <location>
        <begin position="1044"/>
        <end position="1078"/>
    </location>
</feature>
<feature type="binding site" evidence="17">
    <location>
        <position position="115"/>
    </location>
    <ligand>
        <name>ATP</name>
        <dbReference type="ChEBI" id="CHEBI:30616"/>
    </ligand>
</feature>
<evidence type="ECO:0000256" key="10">
    <source>
        <dbReference type="ARBA" id="ARBA00022737"/>
    </source>
</evidence>
<dbReference type="SUPFAM" id="SSF53448">
    <property type="entry name" value="Nucleotide-diphospho-sugar transferases"/>
    <property type="match status" value="1"/>
</dbReference>
<keyword evidence="13 17" id="KW-0067">ATP-binding</keyword>
<dbReference type="PROSITE" id="PS51375">
    <property type="entry name" value="PPR"/>
    <property type="match status" value="3"/>
</dbReference>
<dbReference type="InterPro" id="IPR011009">
    <property type="entry name" value="Kinase-like_dom_sf"/>
</dbReference>
<proteinExistence type="inferred from homology"/>
<evidence type="ECO:0000256" key="1">
    <source>
        <dbReference type="ARBA" id="ARBA00004236"/>
    </source>
</evidence>
<evidence type="ECO:0000256" key="6">
    <source>
        <dbReference type="ARBA" id="ARBA00022475"/>
    </source>
</evidence>
<dbReference type="EMBL" id="JAJAGQ010000022">
    <property type="protein sequence ID" value="KAJ8530334.1"/>
    <property type="molecule type" value="Genomic_DNA"/>
</dbReference>
<comment type="function">
    <text evidence="15">May be involved in plant defense signaling.</text>
</comment>
<dbReference type="GO" id="GO:0005886">
    <property type="term" value="C:plasma membrane"/>
    <property type="evidence" value="ECO:0007669"/>
    <property type="project" value="UniProtKB-SubCell"/>
</dbReference>
<evidence type="ECO:0000256" key="12">
    <source>
        <dbReference type="ARBA" id="ARBA00022777"/>
    </source>
</evidence>
<comment type="subcellular location">
    <subcellularLocation>
        <location evidence="1">Cell membrane</location>
    </subcellularLocation>
</comment>
<evidence type="ECO:0000256" key="9">
    <source>
        <dbReference type="ARBA" id="ARBA00022679"/>
    </source>
</evidence>
<dbReference type="Gene3D" id="1.25.40.10">
    <property type="entry name" value="Tetratricopeptide repeat domain"/>
    <property type="match status" value="3"/>
</dbReference>
<dbReference type="PROSITE" id="PS50011">
    <property type="entry name" value="PROTEIN_KINASE_DOM"/>
    <property type="match status" value="1"/>
</dbReference>
<evidence type="ECO:0000256" key="11">
    <source>
        <dbReference type="ARBA" id="ARBA00022741"/>
    </source>
</evidence>
<dbReference type="Pfam" id="PF01501">
    <property type="entry name" value="Glyco_transf_8"/>
    <property type="match status" value="1"/>
</dbReference>
<feature type="repeat" description="PPR" evidence="16">
    <location>
        <begin position="841"/>
        <end position="876"/>
    </location>
</feature>
<dbReference type="CDD" id="cd14066">
    <property type="entry name" value="STKc_IRAK"/>
    <property type="match status" value="1"/>
</dbReference>
<comment type="similarity">
    <text evidence="3">Belongs to the glycosyltransferase 8 family.</text>
</comment>
<dbReference type="InterPro" id="IPR017441">
    <property type="entry name" value="Protein_kinase_ATP_BS"/>
</dbReference>
<dbReference type="PANTHER" id="PTHR32116">
    <property type="entry name" value="GALACTURONOSYLTRANSFERASE 4-RELATED"/>
    <property type="match status" value="1"/>
</dbReference>
<comment type="caution">
    <text evidence="19">The sequence shown here is derived from an EMBL/GenBank/DDBJ whole genome shotgun (WGS) entry which is preliminary data.</text>
</comment>
<dbReference type="InterPro" id="IPR000719">
    <property type="entry name" value="Prot_kinase_dom"/>
</dbReference>
<dbReference type="InterPro" id="IPR008271">
    <property type="entry name" value="Ser/Thr_kinase_AS"/>
</dbReference>
<dbReference type="Gene3D" id="1.10.510.10">
    <property type="entry name" value="Transferase(Phosphotransferase) domain 1"/>
    <property type="match status" value="1"/>
</dbReference>
<dbReference type="Gene3D" id="3.90.550.10">
    <property type="entry name" value="Spore Coat Polysaccharide Biosynthesis Protein SpsA, Chain A"/>
    <property type="match status" value="1"/>
</dbReference>
<evidence type="ECO:0000259" key="18">
    <source>
        <dbReference type="PROSITE" id="PS50011"/>
    </source>
</evidence>
<dbReference type="Proteomes" id="UP001152561">
    <property type="component" value="Unassembled WGS sequence"/>
</dbReference>
<dbReference type="Pfam" id="PF07714">
    <property type="entry name" value="PK_Tyr_Ser-Thr"/>
    <property type="match status" value="1"/>
</dbReference>
<dbReference type="InterPro" id="IPR002495">
    <property type="entry name" value="Glyco_trans_8"/>
</dbReference>
<dbReference type="FunFam" id="3.30.200.20:FF:000228">
    <property type="entry name" value="Serine/threonine-protein kinase BIK1"/>
    <property type="match status" value="1"/>
</dbReference>
<dbReference type="OrthoDB" id="185373at2759"/>
<evidence type="ECO:0000256" key="15">
    <source>
        <dbReference type="ARBA" id="ARBA00054261"/>
    </source>
</evidence>
<evidence type="ECO:0000256" key="14">
    <source>
        <dbReference type="ARBA" id="ARBA00023136"/>
    </source>
</evidence>
<evidence type="ECO:0000256" key="17">
    <source>
        <dbReference type="PROSITE-ProRule" id="PRU10141"/>
    </source>
</evidence>
<dbReference type="Pfam" id="PF20431">
    <property type="entry name" value="E_motif"/>
    <property type="match status" value="1"/>
</dbReference>
<evidence type="ECO:0000256" key="2">
    <source>
        <dbReference type="ARBA" id="ARBA00004877"/>
    </source>
</evidence>
<dbReference type="InterPro" id="IPR046848">
    <property type="entry name" value="E_motif"/>
</dbReference>
<keyword evidence="11 17" id="KW-0547">Nucleotide-binding</keyword>
<name>A0A9Q1QWM4_9SOLA</name>
<keyword evidence="10" id="KW-0677">Repeat</keyword>
<dbReference type="SUPFAM" id="SSF56112">
    <property type="entry name" value="Protein kinase-like (PK-like)"/>
    <property type="match status" value="1"/>
</dbReference>
<comment type="similarity">
    <text evidence="4">Belongs to the protein kinase superfamily. Ser/Thr protein kinase family.</text>
</comment>
<keyword evidence="20" id="KW-1185">Reference proteome</keyword>
<gene>
    <name evidence="19" type="ORF">K7X08_037169</name>
</gene>
<evidence type="ECO:0000256" key="16">
    <source>
        <dbReference type="PROSITE-ProRule" id="PRU00708"/>
    </source>
</evidence>
<dbReference type="GO" id="GO:0016070">
    <property type="term" value="P:RNA metabolic process"/>
    <property type="evidence" value="ECO:0007669"/>
    <property type="project" value="UniProtKB-ARBA"/>
</dbReference>
<dbReference type="InterPro" id="IPR029044">
    <property type="entry name" value="Nucleotide-diphossugar_trans"/>
</dbReference>
<accession>A0A9Q1QWM4</accession>
<keyword evidence="14" id="KW-0472">Membrane</keyword>
<dbReference type="InterPro" id="IPR011990">
    <property type="entry name" value="TPR-like_helical_dom_sf"/>
</dbReference>
<feature type="repeat" description="PPR" evidence="16">
    <location>
        <begin position="943"/>
        <end position="977"/>
    </location>
</feature>
<dbReference type="AlphaFoldDB" id="A0A9Q1QWM4"/>
<dbReference type="PROSITE" id="PS00107">
    <property type="entry name" value="PROTEIN_KINASE_ATP"/>
    <property type="match status" value="1"/>
</dbReference>